<dbReference type="GO" id="GO:0046872">
    <property type="term" value="F:metal ion binding"/>
    <property type="evidence" value="ECO:0007669"/>
    <property type="project" value="UniProtKB-KW"/>
</dbReference>
<feature type="binding site" evidence="3">
    <location>
        <position position="584"/>
    </location>
    <ligand>
        <name>Mg(2+)</name>
        <dbReference type="ChEBI" id="CHEBI:18420"/>
        <label>1</label>
    </ligand>
</feature>
<evidence type="ECO:0000256" key="2">
    <source>
        <dbReference type="ARBA" id="ARBA00022801"/>
    </source>
</evidence>
<feature type="region of interest" description="Disordered" evidence="4">
    <location>
        <begin position="650"/>
        <end position="711"/>
    </location>
</feature>
<feature type="compositionally biased region" description="Low complexity" evidence="4">
    <location>
        <begin position="226"/>
        <end position="248"/>
    </location>
</feature>
<feature type="binding site" evidence="3">
    <location>
        <position position="338"/>
    </location>
    <ligand>
        <name>Mg(2+)</name>
        <dbReference type="ChEBI" id="CHEBI:18420"/>
        <label>1</label>
    </ligand>
</feature>
<dbReference type="PANTHER" id="PTHR16222">
    <property type="entry name" value="ADP-RIBOSYLGLYCOHYDROLASE"/>
    <property type="match status" value="1"/>
</dbReference>
<dbReference type="Gene3D" id="1.10.4080.10">
    <property type="entry name" value="ADP-ribosylation/Crystallin J1"/>
    <property type="match status" value="3"/>
</dbReference>
<comment type="cofactor">
    <cofactor evidence="3">
        <name>Mg(2+)</name>
        <dbReference type="ChEBI" id="CHEBI:18420"/>
    </cofactor>
    <text evidence="3">Binds 2 magnesium ions per subunit.</text>
</comment>
<feature type="compositionally biased region" description="Acidic residues" evidence="4">
    <location>
        <begin position="1193"/>
        <end position="1214"/>
    </location>
</feature>
<feature type="compositionally biased region" description="Acidic residues" evidence="4">
    <location>
        <begin position="1112"/>
        <end position="1124"/>
    </location>
</feature>
<feature type="binding site" evidence="3">
    <location>
        <position position="582"/>
    </location>
    <ligand>
        <name>Mg(2+)</name>
        <dbReference type="ChEBI" id="CHEBI:18420"/>
        <label>1</label>
    </ligand>
</feature>
<evidence type="ECO:0000313" key="7">
    <source>
        <dbReference type="Proteomes" id="UP000316184"/>
    </source>
</evidence>
<feature type="binding site" evidence="3">
    <location>
        <position position="339"/>
    </location>
    <ligand>
        <name>Mg(2+)</name>
        <dbReference type="ChEBI" id="CHEBI:18420"/>
        <label>1</label>
    </ligand>
</feature>
<dbReference type="InterPro" id="IPR005502">
    <property type="entry name" value="Ribosyl_crysJ1"/>
</dbReference>
<dbReference type="RefSeq" id="WP_145745467.1">
    <property type="nucleotide sequence ID" value="NZ_VIWX01000008.1"/>
</dbReference>
<dbReference type="InterPro" id="IPR050792">
    <property type="entry name" value="ADP-ribosylglycohydrolase"/>
</dbReference>
<evidence type="ECO:0000256" key="3">
    <source>
        <dbReference type="PIRSR" id="PIRSR605502-1"/>
    </source>
</evidence>
<feature type="binding site" evidence="3">
    <location>
        <position position="585"/>
    </location>
    <ligand>
        <name>Mg(2+)</name>
        <dbReference type="ChEBI" id="CHEBI:18420"/>
        <label>1</label>
    </ligand>
</feature>
<comment type="caution">
    <text evidence="6">The sequence shown here is derived from an EMBL/GenBank/DDBJ whole genome shotgun (WGS) entry which is preliminary data.</text>
</comment>
<dbReference type="Pfam" id="PF03747">
    <property type="entry name" value="ADP_ribosyl_GH"/>
    <property type="match status" value="3"/>
</dbReference>
<feature type="binding site" evidence="3">
    <location>
        <position position="340"/>
    </location>
    <ligand>
        <name>Mg(2+)</name>
        <dbReference type="ChEBI" id="CHEBI:18420"/>
        <label>1</label>
    </ligand>
</feature>
<dbReference type="EMBL" id="VIWX01000008">
    <property type="protein sequence ID" value="TWF91595.1"/>
    <property type="molecule type" value="Genomic_DNA"/>
</dbReference>
<name>A0A561TWV5_9PSEU</name>
<keyword evidence="7" id="KW-1185">Reference proteome</keyword>
<feature type="compositionally biased region" description="Pro residues" evidence="4">
    <location>
        <begin position="249"/>
        <end position="269"/>
    </location>
</feature>
<dbReference type="OrthoDB" id="5164467at2"/>
<keyword evidence="3" id="KW-0460">Magnesium</keyword>
<keyword evidence="3" id="KW-0479">Metal-binding</keyword>
<organism evidence="6 7">
    <name type="scientific">Saccharopolyspora dendranthemae</name>
    <dbReference type="NCBI Taxonomy" id="1181886"/>
    <lineage>
        <taxon>Bacteria</taxon>
        <taxon>Bacillati</taxon>
        <taxon>Actinomycetota</taxon>
        <taxon>Actinomycetes</taxon>
        <taxon>Pseudonocardiales</taxon>
        <taxon>Pseudonocardiaceae</taxon>
        <taxon>Saccharopolyspora</taxon>
    </lineage>
</organism>
<sequence>MNTQQPSRPVITPAMRDQAKKQPNTWLYVVDPIFTDPSAEVPPWGFIGGYRVDEQGEITDDFSPNPNYRPSPVALRLPAPTNDVERALQLTTTGYAQGQALLASMLDSELILFAQPQGTGLFTMEHESGRRQLQVFTSEGFLPPNWTTWQRMTGRQLATNQLSGIDLQINPTSPVKARMPGEDLAKVAATVPPKAVGVPMSPPAGVAMPPMPAGVPVSPATGTPVSAPAGAPMSPPAGNAVPSATPAAAAPPVPVGPATPAVPPAPAPAPTASAEPEQPDPAETEFGRRFLGSMLAGAIGDALGAPVEFYPIDQIRSRFGEDGVTEYDRNSEHPGEFTDDTQLTLFTLEGLIRAHRLVRSGDSGGPLPALQLAYQRWLHTQGYAWMRSAGPFAAKHPKANGWLVEQSELFAVRSPNSGSIGALREFASVGAPGTFERPINDSDDCGGVVRAAPVALWSDDPRSVFELAAATAALTHSQPNAHLPAGVLAVLVHRLLREESLPSALAQARELLSSYQGHEDTDRALQAAEELAEKGKATPEQLKDALGGGWAGHEALAIAVCAALSTDSIADALMIAVNHSGDSDSTAAICGNLVGARDGAAALPGVWLRDLRQREIVESLAKDGLVEFGGTPPAGDAWAKRYPASGDVSDLDFGSSLPRAETEEPKPADEAEEAPEPEEVAEPEVAAPQVESVVSPPESTAPPPPASPEDRRTQRILGMLLGAAAGDALGFPIEADSLAEIRAKYGDSGLIDYVDGHRPAGSISDETQLTAFTTEGLIRASTARRASGSADPGIHVQQAYQRWLHTQGVEWSETGGSPDEPDGWLIDQRELFDRRVRGMTTMQALRAYAGGHERGSLEKPPNDAADWGAVMRAAPTALWTDDPAETFRTGTRTALLTHGHASAYLPAGALALLVHQLLADRSLPQAVDRTLLELSEWDGHEETITALRKAVELAATGTPTPEQIEEAFGTAHSGAQVLAIAVCAALTHPESFPEALVLAANHSGASDSTASICGGIMGAAHTASAIPQHWQDKLELHETLEFLAADADLEFGPNPPSGQLWAARYPVAQEQPAEEERDDVAAAEEEPEPVEPEPVESEPEETAIAEAVVVEETAETPAEPEETESAAAEGAAGKDVSDDDGLSDEELRLLLAWRKFRDNDDANNNADLTQGLHKLLVEAFGEERAAQLVGEAGAEDAEIEDEVDAEGVDEEEEEQVRPSRRDRLAGCVLGTAAGDALGAPWMFSDLLTTLRENPDGVREHAELFGRFGAATAYTQQAAFVLAGLNGENPDRPSLVRASLRDWVRTQGGRPTPDGGGKLTDVEALRAQRFPDEATLTAVARWGDRGENPTPGNPPNDARNAAATARGAVVGFESTDPAEAIALGIGIGVLTHGHPDGYLPAAALAGLVSGLDAGRTLIDAVQAVLVELDRMEGAESTASGLRAAVEIATSGPVSPTVLESLGLGWQGPEALAIAVAAALSHPGSVSDAVSLAATHAGNSAATAAICGALMGTARGVEELPEEWVDQLELREVLERLLSEVDISEVESPEPVANSAG</sequence>
<feature type="compositionally biased region" description="Basic and acidic residues" evidence="4">
    <location>
        <begin position="660"/>
        <end position="669"/>
    </location>
</feature>
<dbReference type="InterPro" id="IPR036705">
    <property type="entry name" value="Ribosyl_crysJ1_sf"/>
</dbReference>
<feature type="region of interest" description="Disordered" evidence="4">
    <location>
        <begin position="226"/>
        <end position="282"/>
    </location>
</feature>
<protein>
    <submittedName>
        <fullName evidence="6">ADP-ribosylglycohydrolase</fullName>
    </submittedName>
</protein>
<dbReference type="Pfam" id="PF07179">
    <property type="entry name" value="SseB"/>
    <property type="match status" value="1"/>
</dbReference>
<reference evidence="6 7" key="1">
    <citation type="submission" date="2019-06" db="EMBL/GenBank/DDBJ databases">
        <title>Sequencing the genomes of 1000 actinobacteria strains.</title>
        <authorList>
            <person name="Klenk H.-P."/>
        </authorList>
    </citation>
    <scope>NUCLEOTIDE SEQUENCE [LARGE SCALE GENOMIC DNA]</scope>
    <source>
        <strain evidence="6 7">DSM 46699</strain>
    </source>
</reference>
<feature type="compositionally biased region" description="Acidic residues" evidence="4">
    <location>
        <begin position="670"/>
        <end position="682"/>
    </location>
</feature>
<feature type="compositionally biased region" description="Acidic residues" evidence="4">
    <location>
        <begin position="1072"/>
        <end position="1103"/>
    </location>
</feature>
<dbReference type="Proteomes" id="UP000316184">
    <property type="component" value="Unassembled WGS sequence"/>
</dbReference>
<feature type="region of interest" description="Disordered" evidence="4">
    <location>
        <begin position="1068"/>
        <end position="1141"/>
    </location>
</feature>
<dbReference type="GO" id="GO:0016787">
    <property type="term" value="F:hydrolase activity"/>
    <property type="evidence" value="ECO:0007669"/>
    <property type="project" value="UniProtKB-KW"/>
</dbReference>
<evidence type="ECO:0000256" key="1">
    <source>
        <dbReference type="ARBA" id="ARBA00010702"/>
    </source>
</evidence>
<feature type="domain" description="SseB protein N-terminal" evidence="5">
    <location>
        <begin position="88"/>
        <end position="185"/>
    </location>
</feature>
<accession>A0A561TWV5</accession>
<keyword evidence="2 6" id="KW-0378">Hydrolase</keyword>
<dbReference type="InterPro" id="IPR009839">
    <property type="entry name" value="SseB_N"/>
</dbReference>
<feature type="region of interest" description="Disordered" evidence="4">
    <location>
        <begin position="1192"/>
        <end position="1220"/>
    </location>
</feature>
<dbReference type="PANTHER" id="PTHR16222:SF24">
    <property type="entry name" value="ADP-RIBOSYLHYDROLASE ARH3"/>
    <property type="match status" value="1"/>
</dbReference>
<comment type="similarity">
    <text evidence="1">Belongs to the ADP-ribosylglycohydrolase family.</text>
</comment>
<dbReference type="InterPro" id="IPR047659">
    <property type="entry name" value="T7SS_assoc"/>
</dbReference>
<dbReference type="SUPFAM" id="SSF101478">
    <property type="entry name" value="ADP-ribosylglycohydrolase"/>
    <property type="match status" value="3"/>
</dbReference>
<evidence type="ECO:0000313" key="6">
    <source>
        <dbReference type="EMBL" id="TWF91595.1"/>
    </source>
</evidence>
<evidence type="ECO:0000259" key="5">
    <source>
        <dbReference type="Pfam" id="PF07179"/>
    </source>
</evidence>
<proteinExistence type="inferred from homology"/>
<feature type="compositionally biased region" description="Low complexity" evidence="4">
    <location>
        <begin position="683"/>
        <end position="698"/>
    </location>
</feature>
<dbReference type="NCBIfam" id="NF033532">
    <property type="entry name" value="lone7para_assoc"/>
    <property type="match status" value="1"/>
</dbReference>
<evidence type="ECO:0000256" key="4">
    <source>
        <dbReference type="SAM" id="MobiDB-lite"/>
    </source>
</evidence>
<gene>
    <name evidence="6" type="ORF">FHU35_1816</name>
</gene>